<dbReference type="Proteomes" id="UP000198618">
    <property type="component" value="Unassembled WGS sequence"/>
</dbReference>
<dbReference type="RefSeq" id="WP_090871568.1">
    <property type="nucleotide sequence ID" value="NZ_FOHE01000017.1"/>
</dbReference>
<dbReference type="STRING" id="930131.SAMN05216389_11756"/>
<dbReference type="GO" id="GO:0008168">
    <property type="term" value="F:methyltransferase activity"/>
    <property type="evidence" value="ECO:0007669"/>
    <property type="project" value="UniProtKB-KW"/>
</dbReference>
<dbReference type="Gene3D" id="3.40.50.150">
    <property type="entry name" value="Vaccinia Virus protein VP39"/>
    <property type="match status" value="1"/>
</dbReference>
<dbReference type="GO" id="GO:0032259">
    <property type="term" value="P:methylation"/>
    <property type="evidence" value="ECO:0007669"/>
    <property type="project" value="UniProtKB-KW"/>
</dbReference>
<feature type="domain" description="Methyltransferase" evidence="2">
    <location>
        <begin position="40"/>
        <end position="135"/>
    </location>
</feature>
<name>A0A1I0FUL9_9BACI</name>
<evidence type="ECO:0000256" key="1">
    <source>
        <dbReference type="ARBA" id="ARBA00022679"/>
    </source>
</evidence>
<sequence length="251" mass="28965">MSYQQMALLYDKLMEDAPYDAWVTFTESILQQFGIKDAHIADLGCGTGEITYRLASKGYHMVGVDYSADMLAIAEQKVSKLNLPIHWLNQDLKDLHGLDQMDAAISYCDVMNYITETDELEAVFHHVANSLKPGGLFIFDVHSLHHVQDNLINQTFADVTEEASYIWDCSEGDYPGEMYHDITFFMLDEGNKYTRFDETHHQRTYSVSIYEQLLKKSGFININFYSDFSLENQYLEEKVERIFIIGEKGSR</sequence>
<dbReference type="InterPro" id="IPR041698">
    <property type="entry name" value="Methyltransf_25"/>
</dbReference>
<evidence type="ECO:0000313" key="3">
    <source>
        <dbReference type="EMBL" id="SET61952.1"/>
    </source>
</evidence>
<dbReference type="Pfam" id="PF13649">
    <property type="entry name" value="Methyltransf_25"/>
    <property type="match status" value="1"/>
</dbReference>
<dbReference type="AlphaFoldDB" id="A0A1I0FUL9"/>
<dbReference type="CDD" id="cd02440">
    <property type="entry name" value="AdoMet_MTases"/>
    <property type="match status" value="1"/>
</dbReference>
<dbReference type="InterPro" id="IPR029063">
    <property type="entry name" value="SAM-dependent_MTases_sf"/>
</dbReference>
<dbReference type="EMBL" id="FOHE01000017">
    <property type="protein sequence ID" value="SET61952.1"/>
    <property type="molecule type" value="Genomic_DNA"/>
</dbReference>
<dbReference type="SUPFAM" id="SSF53335">
    <property type="entry name" value="S-adenosyl-L-methionine-dependent methyltransferases"/>
    <property type="match status" value="1"/>
</dbReference>
<keyword evidence="3" id="KW-0489">Methyltransferase</keyword>
<protein>
    <submittedName>
        <fullName evidence="3">Methyltransferase domain-containing protein</fullName>
    </submittedName>
</protein>
<keyword evidence="4" id="KW-1185">Reference proteome</keyword>
<organism evidence="3 4">
    <name type="scientific">Oceanobacillus limi</name>
    <dbReference type="NCBI Taxonomy" id="930131"/>
    <lineage>
        <taxon>Bacteria</taxon>
        <taxon>Bacillati</taxon>
        <taxon>Bacillota</taxon>
        <taxon>Bacilli</taxon>
        <taxon>Bacillales</taxon>
        <taxon>Bacillaceae</taxon>
        <taxon>Oceanobacillus</taxon>
    </lineage>
</organism>
<dbReference type="OrthoDB" id="9811589at2"/>
<gene>
    <name evidence="3" type="ORF">SAMN05216389_11756</name>
</gene>
<evidence type="ECO:0000313" key="4">
    <source>
        <dbReference type="Proteomes" id="UP000198618"/>
    </source>
</evidence>
<dbReference type="Gene3D" id="2.20.25.110">
    <property type="entry name" value="S-adenosyl-L-methionine-dependent methyltransferases"/>
    <property type="match status" value="1"/>
</dbReference>
<evidence type="ECO:0000259" key="2">
    <source>
        <dbReference type="Pfam" id="PF13649"/>
    </source>
</evidence>
<accession>A0A1I0FUL9</accession>
<dbReference type="PANTHER" id="PTHR43861">
    <property type="entry name" value="TRANS-ACONITATE 2-METHYLTRANSFERASE-RELATED"/>
    <property type="match status" value="1"/>
</dbReference>
<proteinExistence type="predicted"/>
<keyword evidence="1 3" id="KW-0808">Transferase</keyword>
<reference evidence="3 4" key="1">
    <citation type="submission" date="2016-10" db="EMBL/GenBank/DDBJ databases">
        <authorList>
            <person name="de Groot N.N."/>
        </authorList>
    </citation>
    <scope>NUCLEOTIDE SEQUENCE [LARGE SCALE GENOMIC DNA]</scope>
    <source>
        <strain evidence="3 4">IBRC-M 10780</strain>
    </source>
</reference>